<dbReference type="EMBL" id="FLUP01000001">
    <property type="protein sequence ID" value="SBW06283.1"/>
    <property type="molecule type" value="Genomic_DNA"/>
</dbReference>
<accession>A0A212K3K7</accession>
<proteinExistence type="predicted"/>
<dbReference type="InterPro" id="IPR054184">
    <property type="entry name" value="DUF6890"/>
</dbReference>
<dbReference type="AlphaFoldDB" id="A0A212K3K7"/>
<evidence type="ECO:0000313" key="1">
    <source>
        <dbReference type="EMBL" id="SBW06283.1"/>
    </source>
</evidence>
<dbReference type="RefSeq" id="WP_227119385.1">
    <property type="nucleotide sequence ID" value="NZ_LT598928.1"/>
</dbReference>
<dbReference type="Pfam" id="PF21830">
    <property type="entry name" value="DUF6890"/>
    <property type="match status" value="1"/>
</dbReference>
<gene>
    <name evidence="1" type="ORF">KM92DES2_12169</name>
</gene>
<name>A0A212K3K7_9BACT</name>
<reference evidence="1" key="1">
    <citation type="submission" date="2016-04" db="EMBL/GenBank/DDBJ databases">
        <authorList>
            <person name="Evans L.H."/>
            <person name="Alamgir A."/>
            <person name="Owens N."/>
            <person name="Weber N.D."/>
            <person name="Virtaneva K."/>
            <person name="Barbian K."/>
            <person name="Babar A."/>
            <person name="Rosenke K."/>
        </authorList>
    </citation>
    <scope>NUCLEOTIDE SEQUENCE</scope>
    <source>
        <strain evidence="1">92-2</strain>
    </source>
</reference>
<sequence>MLAISRRWFPQMEPSEESMGEALWLEKDYWEKMAIAVANGIAQAFKG</sequence>
<organism evidence="1">
    <name type="scientific">uncultured Desulfovibrio sp</name>
    <dbReference type="NCBI Taxonomy" id="167968"/>
    <lineage>
        <taxon>Bacteria</taxon>
        <taxon>Pseudomonadati</taxon>
        <taxon>Thermodesulfobacteriota</taxon>
        <taxon>Desulfovibrionia</taxon>
        <taxon>Desulfovibrionales</taxon>
        <taxon>Desulfovibrionaceae</taxon>
        <taxon>Desulfovibrio</taxon>
        <taxon>environmental samples</taxon>
    </lineage>
</organism>
<protein>
    <submittedName>
        <fullName evidence="1">Uncharacterized protein</fullName>
    </submittedName>
</protein>